<dbReference type="VEuPathDB" id="FungiDB:VP01_3745g2"/>
<name>A0A0L6UVT5_9BASI</name>
<comment type="caution">
    <text evidence="1">The sequence shown here is derived from an EMBL/GenBank/DDBJ whole genome shotgun (WGS) entry which is preliminary data.</text>
</comment>
<dbReference type="AlphaFoldDB" id="A0A0L6UVT5"/>
<dbReference type="OrthoDB" id="422839at2759"/>
<dbReference type="Proteomes" id="UP000037035">
    <property type="component" value="Unassembled WGS sequence"/>
</dbReference>
<evidence type="ECO:0000313" key="2">
    <source>
        <dbReference type="Proteomes" id="UP000037035"/>
    </source>
</evidence>
<gene>
    <name evidence="1" type="ORF">VP01_3745g2</name>
</gene>
<keyword evidence="2" id="KW-1185">Reference proteome</keyword>
<proteinExistence type="predicted"/>
<accession>A0A0L6UVT5</accession>
<reference evidence="1 2" key="1">
    <citation type="submission" date="2015-08" db="EMBL/GenBank/DDBJ databases">
        <title>Next Generation Sequencing and Analysis of the Genome of Puccinia sorghi L Schw, the Causal Agent of Maize Common Rust.</title>
        <authorList>
            <person name="Rochi L."/>
            <person name="Burguener G."/>
            <person name="Darino M."/>
            <person name="Turjanski A."/>
            <person name="Kreff E."/>
            <person name="Dieguez M.J."/>
            <person name="Sacco F."/>
        </authorList>
    </citation>
    <scope>NUCLEOTIDE SEQUENCE [LARGE SCALE GENOMIC DNA]</scope>
    <source>
        <strain evidence="1 2">RO10H11247</strain>
    </source>
</reference>
<evidence type="ECO:0000313" key="1">
    <source>
        <dbReference type="EMBL" id="KNZ51975.1"/>
    </source>
</evidence>
<protein>
    <submittedName>
        <fullName evidence="1">Uncharacterized protein</fullName>
    </submittedName>
</protein>
<sequence length="117" mass="12704">MPTPHASGLGNDYLGISDGPVAYIASEVPQTYNQAMASGECEKWRAAIDLELRAMADLAVWDIYQESIKKLSSCPKRCTPQIFSPITTCCIPRPKSSVNLKKLAPITGAQLACSCIW</sequence>
<dbReference type="EMBL" id="LAVV01008774">
    <property type="protein sequence ID" value="KNZ51975.1"/>
    <property type="molecule type" value="Genomic_DNA"/>
</dbReference>
<organism evidence="1 2">
    <name type="scientific">Puccinia sorghi</name>
    <dbReference type="NCBI Taxonomy" id="27349"/>
    <lineage>
        <taxon>Eukaryota</taxon>
        <taxon>Fungi</taxon>
        <taxon>Dikarya</taxon>
        <taxon>Basidiomycota</taxon>
        <taxon>Pucciniomycotina</taxon>
        <taxon>Pucciniomycetes</taxon>
        <taxon>Pucciniales</taxon>
        <taxon>Pucciniaceae</taxon>
        <taxon>Puccinia</taxon>
    </lineage>
</organism>
<feature type="non-terminal residue" evidence="1">
    <location>
        <position position="117"/>
    </location>
</feature>